<organism evidence="7 8">
    <name type="scientific">Prototheca wickerhamii</name>
    <dbReference type="NCBI Taxonomy" id="3111"/>
    <lineage>
        <taxon>Eukaryota</taxon>
        <taxon>Viridiplantae</taxon>
        <taxon>Chlorophyta</taxon>
        <taxon>core chlorophytes</taxon>
        <taxon>Trebouxiophyceae</taxon>
        <taxon>Chlorellales</taxon>
        <taxon>Chlorellaceae</taxon>
        <taxon>Prototheca</taxon>
    </lineage>
</organism>
<evidence type="ECO:0000256" key="6">
    <source>
        <dbReference type="RuleBase" id="RU368039"/>
    </source>
</evidence>
<evidence type="ECO:0000313" key="8">
    <source>
        <dbReference type="Proteomes" id="UP001255856"/>
    </source>
</evidence>
<sequence>MASSPAEAARPILRLFRAILRLHQEKLPPPMRDLGTTFVRDEFRKHLRGKTTEEQWKQFVGEWQGYLRMLHSSESIADSGGVAPADASGDMPPEIVEKLSPDQLERLGRLQREAFRLRDVLLSQDGGGDKKK</sequence>
<keyword evidence="3" id="KW-0809">Transit peptide</keyword>
<dbReference type="EMBL" id="JASFZW010000005">
    <property type="protein sequence ID" value="KAK2077988.1"/>
    <property type="molecule type" value="Genomic_DNA"/>
</dbReference>
<comment type="similarity">
    <text evidence="2 6">Belongs to the complex I LYR family. SDHAF3 subfamily.</text>
</comment>
<dbReference type="CDD" id="cd20270">
    <property type="entry name" value="Complex1_LYR_SDHAF3_LYRM10"/>
    <property type="match status" value="1"/>
</dbReference>
<dbReference type="PANTHER" id="PTHR13137">
    <property type="entry name" value="DC11 ACN9 HOMOLOG"/>
    <property type="match status" value="1"/>
</dbReference>
<dbReference type="GO" id="GO:0005758">
    <property type="term" value="C:mitochondrial intermembrane space"/>
    <property type="evidence" value="ECO:0007669"/>
    <property type="project" value="TreeGrafter"/>
</dbReference>
<dbReference type="InterPro" id="IPR008381">
    <property type="entry name" value="SDHAF3/Sdh7"/>
</dbReference>
<protein>
    <recommendedName>
        <fullName evidence="6">Succinate dehydrogenase assembly factor 3</fullName>
        <shortName evidence="6">SDH assembly factor 3</shortName>
        <shortName evidence="6">SDHAF3</shortName>
    </recommendedName>
</protein>
<name>A0AAD9MLE2_PROWI</name>
<comment type="function">
    <text evidence="6">Plays an essential role in the assembly of succinate dehydrogenase (SDH), an enzyme complex (also referred to as respiratory complex II) that is a component of both the tricarboxylic acid (TCA) cycle and the mitochondrial electron transport chain, and which couples the oxidation of succinate to fumarate with the reduction of ubiquinone (coenzyme Q) to ubiquinol. Promotes maturation of the iron-sulfur protein subunit of the SDH catalytic dimer, protecting it from the deleterious effects of oxidants. May act together with SDHAF1.</text>
</comment>
<dbReference type="Pfam" id="PF13233">
    <property type="entry name" value="Complex1_LYR_2"/>
    <property type="match status" value="1"/>
</dbReference>
<comment type="caution">
    <text evidence="7">The sequence shown here is derived from an EMBL/GenBank/DDBJ whole genome shotgun (WGS) entry which is preliminary data.</text>
</comment>
<proteinExistence type="inferred from homology"/>
<evidence type="ECO:0000256" key="5">
    <source>
        <dbReference type="ARBA" id="ARBA00023186"/>
    </source>
</evidence>
<dbReference type="GO" id="GO:0034553">
    <property type="term" value="P:mitochondrial respiratory chain complex II assembly"/>
    <property type="evidence" value="ECO:0007669"/>
    <property type="project" value="UniProtKB-UniRule"/>
</dbReference>
<keyword evidence="8" id="KW-1185">Reference proteome</keyword>
<reference evidence="7" key="1">
    <citation type="submission" date="2021-01" db="EMBL/GenBank/DDBJ databases">
        <authorList>
            <person name="Eckstrom K.M.E."/>
        </authorList>
    </citation>
    <scope>NUCLEOTIDE SEQUENCE</scope>
    <source>
        <strain evidence="7">UVCC 0001</strain>
    </source>
</reference>
<dbReference type="GO" id="GO:0005759">
    <property type="term" value="C:mitochondrial matrix"/>
    <property type="evidence" value="ECO:0007669"/>
    <property type="project" value="UniProtKB-SubCell"/>
</dbReference>
<dbReference type="Proteomes" id="UP001255856">
    <property type="component" value="Unassembled WGS sequence"/>
</dbReference>
<keyword evidence="5 6" id="KW-0143">Chaperone</keyword>
<keyword evidence="4 6" id="KW-0496">Mitochondrion</keyword>
<dbReference type="PANTHER" id="PTHR13137:SF6">
    <property type="entry name" value="SUCCINATE DEHYDROGENASE ASSEMBLY FACTOR 3, MITOCHONDRIAL"/>
    <property type="match status" value="1"/>
</dbReference>
<comment type="subunit">
    <text evidence="6">Interacts with the iron-sulfur protein subunit within the SDH catalytic dimer.</text>
</comment>
<accession>A0AAD9MLE2</accession>
<evidence type="ECO:0000256" key="4">
    <source>
        <dbReference type="ARBA" id="ARBA00023128"/>
    </source>
</evidence>
<evidence type="ECO:0000313" key="7">
    <source>
        <dbReference type="EMBL" id="KAK2077988.1"/>
    </source>
</evidence>
<comment type="subcellular location">
    <subcellularLocation>
        <location evidence="1 6">Mitochondrion matrix</location>
    </subcellularLocation>
</comment>
<evidence type="ECO:0000256" key="3">
    <source>
        <dbReference type="ARBA" id="ARBA00022946"/>
    </source>
</evidence>
<gene>
    <name evidence="7" type="ORF">QBZ16_003856</name>
</gene>
<dbReference type="GO" id="GO:0006105">
    <property type="term" value="P:succinate metabolic process"/>
    <property type="evidence" value="ECO:0007669"/>
    <property type="project" value="TreeGrafter"/>
</dbReference>
<dbReference type="AlphaFoldDB" id="A0AAD9MLE2"/>
<evidence type="ECO:0000256" key="1">
    <source>
        <dbReference type="ARBA" id="ARBA00004305"/>
    </source>
</evidence>
<evidence type="ECO:0000256" key="2">
    <source>
        <dbReference type="ARBA" id="ARBA00006020"/>
    </source>
</evidence>